<evidence type="ECO:0000259" key="1">
    <source>
        <dbReference type="Pfam" id="PF13462"/>
    </source>
</evidence>
<dbReference type="InterPro" id="IPR012336">
    <property type="entry name" value="Thioredoxin-like_fold"/>
</dbReference>
<feature type="domain" description="Thioredoxin-like fold" evidence="1">
    <location>
        <begin position="50"/>
        <end position="214"/>
    </location>
</feature>
<dbReference type="Pfam" id="PF13462">
    <property type="entry name" value="Thioredoxin_4"/>
    <property type="match status" value="1"/>
</dbReference>
<reference evidence="3" key="1">
    <citation type="journal article" date="2019" name="Int. J. Syst. Evol. Microbiol.">
        <title>The Global Catalogue of Microorganisms (GCM) 10K type strain sequencing project: providing services to taxonomists for standard genome sequencing and annotation.</title>
        <authorList>
            <consortium name="The Broad Institute Genomics Platform"/>
            <consortium name="The Broad Institute Genome Sequencing Center for Infectious Disease"/>
            <person name="Wu L."/>
            <person name="Ma J."/>
        </authorList>
    </citation>
    <scope>NUCLEOTIDE SEQUENCE [LARGE SCALE GENOMIC DNA]</scope>
    <source>
        <strain evidence="3">JCM 17440</strain>
    </source>
</reference>
<dbReference type="RefSeq" id="WP_344904647.1">
    <property type="nucleotide sequence ID" value="NZ_BAABAS010000022.1"/>
</dbReference>
<dbReference type="Gene3D" id="3.40.30.10">
    <property type="entry name" value="Glutaredoxin"/>
    <property type="match status" value="1"/>
</dbReference>
<protein>
    <submittedName>
        <fullName evidence="2">Thioredoxin domain-containing protein</fullName>
    </submittedName>
</protein>
<name>A0ABP8CKE6_9ACTN</name>
<accession>A0ABP8CKE6</accession>
<dbReference type="CDD" id="cd02972">
    <property type="entry name" value="DsbA_family"/>
    <property type="match status" value="1"/>
</dbReference>
<proteinExistence type="predicted"/>
<sequence length="243" mass="26123">MALVTVLGAALTGCGESGGKGEAAEPSKSRPSTVAYADLTKVPESLAQDGTTIIVGNPAALVMVHLFEDPRCPVCKEYESTGGPVLSDWIVRGKARADYTLASFLDDRVGGGGSKRAVNALRAALEQRKFAEYHAVLYRYQPEESVDGFTTERLLELAEKVDGLRGAAFDNAVKKMKYRKFVAASQEVYRKSGKGKDEPRGPGTPTAEINGVRIPVDYSGVLYDKDAFAAMLTRAYKLMDSSS</sequence>
<dbReference type="Proteomes" id="UP001501710">
    <property type="component" value="Unassembled WGS sequence"/>
</dbReference>
<evidence type="ECO:0000313" key="3">
    <source>
        <dbReference type="Proteomes" id="UP001501710"/>
    </source>
</evidence>
<dbReference type="InterPro" id="IPR036249">
    <property type="entry name" value="Thioredoxin-like_sf"/>
</dbReference>
<gene>
    <name evidence="2" type="ORF">GCM10022254_64010</name>
</gene>
<evidence type="ECO:0000313" key="2">
    <source>
        <dbReference type="EMBL" id="GAA4240197.1"/>
    </source>
</evidence>
<dbReference type="SUPFAM" id="SSF52833">
    <property type="entry name" value="Thioredoxin-like"/>
    <property type="match status" value="1"/>
</dbReference>
<keyword evidence="3" id="KW-1185">Reference proteome</keyword>
<dbReference type="EMBL" id="BAABAS010000022">
    <property type="protein sequence ID" value="GAA4240197.1"/>
    <property type="molecule type" value="Genomic_DNA"/>
</dbReference>
<organism evidence="2 3">
    <name type="scientific">Actinomadura meridiana</name>
    <dbReference type="NCBI Taxonomy" id="559626"/>
    <lineage>
        <taxon>Bacteria</taxon>
        <taxon>Bacillati</taxon>
        <taxon>Actinomycetota</taxon>
        <taxon>Actinomycetes</taxon>
        <taxon>Streptosporangiales</taxon>
        <taxon>Thermomonosporaceae</taxon>
        <taxon>Actinomadura</taxon>
    </lineage>
</organism>
<comment type="caution">
    <text evidence="2">The sequence shown here is derived from an EMBL/GenBank/DDBJ whole genome shotgun (WGS) entry which is preliminary data.</text>
</comment>